<dbReference type="InterPro" id="IPR011994">
    <property type="entry name" value="Cytidylate_kinase_dom"/>
</dbReference>
<dbReference type="EC" id="2.7.4.25" evidence="2"/>
<feature type="signal peptide" evidence="10">
    <location>
        <begin position="1"/>
        <end position="21"/>
    </location>
</feature>
<dbReference type="InterPro" id="IPR003136">
    <property type="entry name" value="Cytidylate_kin"/>
</dbReference>
<dbReference type="STRING" id="1169540.A0A0G4GG29"/>
<dbReference type="GO" id="GO:0005524">
    <property type="term" value="F:ATP binding"/>
    <property type="evidence" value="ECO:0007669"/>
    <property type="project" value="UniProtKB-KW"/>
</dbReference>
<keyword evidence="4" id="KW-0547">Nucleotide-binding</keyword>
<dbReference type="OMA" id="RAITWWM"/>
<dbReference type="Pfam" id="PF02224">
    <property type="entry name" value="Cytidylate_kin"/>
    <property type="match status" value="1"/>
</dbReference>
<comment type="similarity">
    <text evidence="1">Belongs to the cytidylate kinase family. Type 1 subfamily.</text>
</comment>
<protein>
    <recommendedName>
        <fullName evidence="2">(d)CMP kinase</fullName>
        <ecNumber evidence="2">2.7.4.25</ecNumber>
    </recommendedName>
</protein>
<dbReference type="AlphaFoldDB" id="A0A0G4GG29"/>
<dbReference type="GO" id="GO:0006139">
    <property type="term" value="P:nucleobase-containing compound metabolic process"/>
    <property type="evidence" value="ECO:0007669"/>
    <property type="project" value="InterPro"/>
</dbReference>
<dbReference type="InParanoid" id="A0A0G4GG29"/>
<feature type="chain" id="PRO_5005190613" description="(d)CMP kinase" evidence="10">
    <location>
        <begin position="22"/>
        <end position="317"/>
    </location>
</feature>
<dbReference type="VEuPathDB" id="CryptoDB:Vbra_17707"/>
<keyword evidence="13" id="KW-1185">Reference proteome</keyword>
<dbReference type="Proteomes" id="UP000041254">
    <property type="component" value="Unassembled WGS sequence"/>
</dbReference>
<evidence type="ECO:0000259" key="11">
    <source>
        <dbReference type="Pfam" id="PF02224"/>
    </source>
</evidence>
<dbReference type="InterPro" id="IPR027417">
    <property type="entry name" value="P-loop_NTPase"/>
</dbReference>
<dbReference type="OrthoDB" id="10263145at2759"/>
<comment type="catalytic activity">
    <reaction evidence="7">
        <text>dCMP + ATP = dCDP + ADP</text>
        <dbReference type="Rhea" id="RHEA:25094"/>
        <dbReference type="ChEBI" id="CHEBI:30616"/>
        <dbReference type="ChEBI" id="CHEBI:57566"/>
        <dbReference type="ChEBI" id="CHEBI:58593"/>
        <dbReference type="ChEBI" id="CHEBI:456216"/>
        <dbReference type="EC" id="2.7.4.25"/>
    </reaction>
</comment>
<reference evidence="12 13" key="1">
    <citation type="submission" date="2014-11" db="EMBL/GenBank/DDBJ databases">
        <authorList>
            <person name="Zhu J."/>
            <person name="Qi W."/>
            <person name="Song R."/>
        </authorList>
    </citation>
    <scope>NUCLEOTIDE SEQUENCE [LARGE SCALE GENOMIC DNA]</scope>
</reference>
<feature type="domain" description="Cytidylate kinase" evidence="11">
    <location>
        <begin position="84"/>
        <end position="287"/>
    </location>
</feature>
<dbReference type="SUPFAM" id="SSF52540">
    <property type="entry name" value="P-loop containing nucleoside triphosphate hydrolases"/>
    <property type="match status" value="1"/>
</dbReference>
<comment type="catalytic activity">
    <reaction evidence="8">
        <text>CMP + ATP = CDP + ADP</text>
        <dbReference type="Rhea" id="RHEA:11600"/>
        <dbReference type="ChEBI" id="CHEBI:30616"/>
        <dbReference type="ChEBI" id="CHEBI:58069"/>
        <dbReference type="ChEBI" id="CHEBI:60377"/>
        <dbReference type="ChEBI" id="CHEBI:456216"/>
        <dbReference type="EC" id="2.7.4.25"/>
    </reaction>
</comment>
<evidence type="ECO:0000256" key="7">
    <source>
        <dbReference type="ARBA" id="ARBA00047615"/>
    </source>
</evidence>
<dbReference type="EMBL" id="CDMY01000656">
    <property type="protein sequence ID" value="CEM28546.1"/>
    <property type="molecule type" value="Genomic_DNA"/>
</dbReference>
<keyword evidence="3" id="KW-0808">Transferase</keyword>
<keyword evidence="10" id="KW-0732">Signal</keyword>
<evidence type="ECO:0000256" key="9">
    <source>
        <dbReference type="SAM" id="MobiDB-lite"/>
    </source>
</evidence>
<proteinExistence type="inferred from homology"/>
<keyword evidence="5" id="KW-0418">Kinase</keyword>
<gene>
    <name evidence="12" type="ORF">Vbra_17707</name>
</gene>
<organism evidence="12 13">
    <name type="scientific">Vitrella brassicaformis (strain CCMP3155)</name>
    <dbReference type="NCBI Taxonomy" id="1169540"/>
    <lineage>
        <taxon>Eukaryota</taxon>
        <taxon>Sar</taxon>
        <taxon>Alveolata</taxon>
        <taxon>Colpodellida</taxon>
        <taxon>Vitrellaceae</taxon>
        <taxon>Vitrella</taxon>
    </lineage>
</organism>
<evidence type="ECO:0000256" key="4">
    <source>
        <dbReference type="ARBA" id="ARBA00022741"/>
    </source>
</evidence>
<dbReference type="NCBIfam" id="TIGR00017">
    <property type="entry name" value="cmk"/>
    <property type="match status" value="1"/>
</dbReference>
<feature type="region of interest" description="Disordered" evidence="9">
    <location>
        <begin position="296"/>
        <end position="317"/>
    </location>
</feature>
<sequence length="317" mass="33917">MEGSLLASLTVWLLSVPPATSSRLAKLPSSRRAFISAFSGPLSLPPAPSPALLRRRSSVARMSAANSFDSSQQSAPGSSDDFIVAVDGPAGAGKGTVAKRLATAYGLAHLESGLLYRAAGLLSLRRGIPFDQDGRVAQLCETITLDDLAYPELRSDQAAQAASCISVHPSVRAALLDLQRRFAHFPPDGCRGTIIDGRDIGTVVCPEAPLKFFVDARVDVRAKRRHQEFVGKEMGMPFEEVLEDMKQRDKRDRERAEAPLVAAHDAVVVDTSDMTIDQAVDAVATHVDAFLRRRAEKMGSAQSAESVGVDPVREGGS</sequence>
<evidence type="ECO:0000256" key="6">
    <source>
        <dbReference type="ARBA" id="ARBA00022840"/>
    </source>
</evidence>
<evidence type="ECO:0000256" key="8">
    <source>
        <dbReference type="ARBA" id="ARBA00048478"/>
    </source>
</evidence>
<evidence type="ECO:0000313" key="12">
    <source>
        <dbReference type="EMBL" id="CEM28546.1"/>
    </source>
</evidence>
<evidence type="ECO:0000313" key="13">
    <source>
        <dbReference type="Proteomes" id="UP000041254"/>
    </source>
</evidence>
<name>A0A0G4GG29_VITBC</name>
<dbReference type="GO" id="GO:0036431">
    <property type="term" value="F:dCMP kinase activity"/>
    <property type="evidence" value="ECO:0007669"/>
    <property type="project" value="InterPro"/>
</dbReference>
<dbReference type="HAMAP" id="MF_00238">
    <property type="entry name" value="Cytidyl_kinase_type1"/>
    <property type="match status" value="1"/>
</dbReference>
<keyword evidence="6" id="KW-0067">ATP-binding</keyword>
<evidence type="ECO:0000256" key="10">
    <source>
        <dbReference type="SAM" id="SignalP"/>
    </source>
</evidence>
<dbReference type="Gene3D" id="3.40.50.300">
    <property type="entry name" value="P-loop containing nucleotide triphosphate hydrolases"/>
    <property type="match status" value="1"/>
</dbReference>
<evidence type="ECO:0000256" key="2">
    <source>
        <dbReference type="ARBA" id="ARBA00012906"/>
    </source>
</evidence>
<evidence type="ECO:0000256" key="1">
    <source>
        <dbReference type="ARBA" id="ARBA00009427"/>
    </source>
</evidence>
<dbReference type="CDD" id="cd02020">
    <property type="entry name" value="CMPK"/>
    <property type="match status" value="1"/>
</dbReference>
<evidence type="ECO:0000256" key="3">
    <source>
        <dbReference type="ARBA" id="ARBA00022679"/>
    </source>
</evidence>
<evidence type="ECO:0000256" key="5">
    <source>
        <dbReference type="ARBA" id="ARBA00022777"/>
    </source>
</evidence>
<accession>A0A0G4GG29</accession>